<dbReference type="InterPro" id="IPR050312">
    <property type="entry name" value="IolE/XylAMocC-like"/>
</dbReference>
<dbReference type="RefSeq" id="WP_394847103.1">
    <property type="nucleotide sequence ID" value="NZ_CP089982.1"/>
</dbReference>
<dbReference type="PANTHER" id="PTHR12110">
    <property type="entry name" value="HYDROXYPYRUVATE ISOMERASE"/>
    <property type="match status" value="1"/>
</dbReference>
<gene>
    <name evidence="2" type="ORF">LZC95_06495</name>
</gene>
<keyword evidence="2" id="KW-0413">Isomerase</keyword>
<accession>A0ABZ2KG43</accession>
<sequence>MPETVLVGLAEWKLPVAGVDAVDLAARLEVDGLQVDLGGTGRGPRLDMPARWRALRAAAKNAGIELLAVTANCLNDIGFHLADRVAEVQSVVLRLLDAAYNLNAPLAFIPSFRRSAMTDTETRRRTIDLLAWACGHAEERDLLLANENVLAPKAAAELVSGVGSHAFRLIFDTGNLVQAKIDVQTLLATVGARIADQIHFKEHESPGSAVACLDVLAKSGFRIGAVVLENDYRTEGTTQLVTDIQAARNLAKKLTQEPS</sequence>
<proteinExistence type="predicted"/>
<protein>
    <submittedName>
        <fullName evidence="2">Sugar phosphate isomerase/epimerase</fullName>
    </submittedName>
</protein>
<dbReference type="InterPro" id="IPR013022">
    <property type="entry name" value="Xyl_isomerase-like_TIM-brl"/>
</dbReference>
<dbReference type="SUPFAM" id="SSF51658">
    <property type="entry name" value="Xylose isomerase-like"/>
    <property type="match status" value="1"/>
</dbReference>
<evidence type="ECO:0000313" key="3">
    <source>
        <dbReference type="Proteomes" id="UP001379533"/>
    </source>
</evidence>
<dbReference type="Gene3D" id="3.20.20.150">
    <property type="entry name" value="Divalent-metal-dependent TIM barrel enzymes"/>
    <property type="match status" value="1"/>
</dbReference>
<dbReference type="PANTHER" id="PTHR12110:SF53">
    <property type="entry name" value="BLR5974 PROTEIN"/>
    <property type="match status" value="1"/>
</dbReference>
<feature type="domain" description="Xylose isomerase-like TIM barrel" evidence="1">
    <location>
        <begin position="22"/>
        <end position="237"/>
    </location>
</feature>
<evidence type="ECO:0000313" key="2">
    <source>
        <dbReference type="EMBL" id="WXA96487.1"/>
    </source>
</evidence>
<dbReference type="EMBL" id="CP089982">
    <property type="protein sequence ID" value="WXA96487.1"/>
    <property type="molecule type" value="Genomic_DNA"/>
</dbReference>
<dbReference type="InterPro" id="IPR036237">
    <property type="entry name" value="Xyl_isomerase-like_sf"/>
</dbReference>
<evidence type="ECO:0000259" key="1">
    <source>
        <dbReference type="Pfam" id="PF01261"/>
    </source>
</evidence>
<dbReference type="GO" id="GO:0016853">
    <property type="term" value="F:isomerase activity"/>
    <property type="evidence" value="ECO:0007669"/>
    <property type="project" value="UniProtKB-KW"/>
</dbReference>
<name>A0ABZ2KG43_9BACT</name>
<reference evidence="2 3" key="1">
    <citation type="submission" date="2021-12" db="EMBL/GenBank/DDBJ databases">
        <title>Discovery of the Pendulisporaceae a myxobacterial family with distinct sporulation behavior and unique specialized metabolism.</title>
        <authorList>
            <person name="Garcia R."/>
            <person name="Popoff A."/>
            <person name="Bader C.D."/>
            <person name="Loehr J."/>
            <person name="Walesch S."/>
            <person name="Walt C."/>
            <person name="Boldt J."/>
            <person name="Bunk B."/>
            <person name="Haeckl F.J.F.P.J."/>
            <person name="Gunesch A.P."/>
            <person name="Birkelbach J."/>
            <person name="Nuebel U."/>
            <person name="Pietschmann T."/>
            <person name="Bach T."/>
            <person name="Mueller R."/>
        </authorList>
    </citation>
    <scope>NUCLEOTIDE SEQUENCE [LARGE SCALE GENOMIC DNA]</scope>
    <source>
        <strain evidence="2 3">MSr12523</strain>
    </source>
</reference>
<dbReference type="Proteomes" id="UP001379533">
    <property type="component" value="Chromosome"/>
</dbReference>
<organism evidence="2 3">
    <name type="scientific">Pendulispora brunnea</name>
    <dbReference type="NCBI Taxonomy" id="2905690"/>
    <lineage>
        <taxon>Bacteria</taxon>
        <taxon>Pseudomonadati</taxon>
        <taxon>Myxococcota</taxon>
        <taxon>Myxococcia</taxon>
        <taxon>Myxococcales</taxon>
        <taxon>Sorangiineae</taxon>
        <taxon>Pendulisporaceae</taxon>
        <taxon>Pendulispora</taxon>
    </lineage>
</organism>
<keyword evidence="3" id="KW-1185">Reference proteome</keyword>
<dbReference type="Pfam" id="PF01261">
    <property type="entry name" value="AP_endonuc_2"/>
    <property type="match status" value="1"/>
</dbReference>